<dbReference type="PANTHER" id="PTHR16166:SF93">
    <property type="entry name" value="INTERMEMBRANE LIPID TRANSFER PROTEIN VPS13"/>
    <property type="match status" value="1"/>
</dbReference>
<evidence type="ECO:0000256" key="4">
    <source>
        <dbReference type="PIRNR" id="PIRNR037235"/>
    </source>
</evidence>
<feature type="domain" description="Chorein N-terminal" evidence="6">
    <location>
        <begin position="1"/>
        <end position="887"/>
    </location>
</feature>
<dbReference type="GO" id="GO:0006623">
    <property type="term" value="P:protein targeting to vacuole"/>
    <property type="evidence" value="ECO:0007669"/>
    <property type="project" value="TreeGrafter"/>
</dbReference>
<evidence type="ECO:0000313" key="11">
    <source>
        <dbReference type="Proteomes" id="UP001219355"/>
    </source>
</evidence>
<protein>
    <recommendedName>
        <fullName evidence="4">Vacuolar protein sorting-associated protein</fullName>
    </recommendedName>
</protein>
<proteinExistence type="inferred from homology"/>
<organism evidence="10 11">
    <name type="scientific">Emydomyces testavorans</name>
    <dbReference type="NCBI Taxonomy" id="2070801"/>
    <lineage>
        <taxon>Eukaryota</taxon>
        <taxon>Fungi</taxon>
        <taxon>Dikarya</taxon>
        <taxon>Ascomycota</taxon>
        <taxon>Pezizomycotina</taxon>
        <taxon>Eurotiomycetes</taxon>
        <taxon>Eurotiomycetidae</taxon>
        <taxon>Onygenales</taxon>
        <taxon>Nannizziopsiaceae</taxon>
        <taxon>Emydomyces</taxon>
    </lineage>
</organism>
<dbReference type="PANTHER" id="PTHR16166">
    <property type="entry name" value="VACUOLAR PROTEIN SORTING-ASSOCIATED PROTEIN VPS13"/>
    <property type="match status" value="1"/>
</dbReference>
<evidence type="ECO:0000259" key="8">
    <source>
        <dbReference type="Pfam" id="PF25036"/>
    </source>
</evidence>
<feature type="domain" description="Vacuolar protein sorting-associated protein 13 VPS13 adaptor binding" evidence="8">
    <location>
        <begin position="1931"/>
        <end position="2507"/>
    </location>
</feature>
<comment type="similarity">
    <text evidence="1 4">Belongs to the VPS13 family.</text>
</comment>
<keyword evidence="2 4" id="KW-0813">Transport</keyword>
<feature type="region of interest" description="Disordered" evidence="5">
    <location>
        <begin position="844"/>
        <end position="888"/>
    </location>
</feature>
<dbReference type="InterPro" id="IPR056748">
    <property type="entry name" value="VPS13-like_C"/>
</dbReference>
<dbReference type="GO" id="GO:0005794">
    <property type="term" value="C:Golgi apparatus"/>
    <property type="evidence" value="ECO:0007669"/>
    <property type="project" value="UniProtKB-UniRule"/>
</dbReference>
<dbReference type="InterPro" id="IPR017148">
    <property type="entry name" value="VPS13_fungi"/>
</dbReference>
<evidence type="ECO:0000259" key="6">
    <source>
        <dbReference type="Pfam" id="PF12624"/>
    </source>
</evidence>
<dbReference type="GO" id="GO:0045053">
    <property type="term" value="P:protein retention in Golgi apparatus"/>
    <property type="evidence" value="ECO:0007669"/>
    <property type="project" value="UniProtKB-UniRule"/>
</dbReference>
<dbReference type="InterPro" id="IPR056747">
    <property type="entry name" value="VPS13-like_M"/>
</dbReference>
<evidence type="ECO:0000313" key="10">
    <source>
        <dbReference type="EMBL" id="WEW60741.1"/>
    </source>
</evidence>
<evidence type="ECO:0000256" key="1">
    <source>
        <dbReference type="ARBA" id="ARBA00006545"/>
    </source>
</evidence>
<feature type="domain" description="Intermembrane lipid transfer protein VPS13-like C-terminal" evidence="9">
    <location>
        <begin position="3028"/>
        <end position="3133"/>
    </location>
</feature>
<accession>A0AAF0DNT7</accession>
<dbReference type="InterPro" id="IPR009543">
    <property type="entry name" value="VPS13_VAB"/>
</dbReference>
<dbReference type="Pfam" id="PF25037">
    <property type="entry name" value="VPS13_C"/>
    <property type="match status" value="1"/>
</dbReference>
<dbReference type="GO" id="GO:0007005">
    <property type="term" value="P:mitochondrion organization"/>
    <property type="evidence" value="ECO:0007669"/>
    <property type="project" value="TreeGrafter"/>
</dbReference>
<dbReference type="Pfam" id="PF25036">
    <property type="entry name" value="VPS13_VAB"/>
    <property type="match status" value="1"/>
</dbReference>
<evidence type="ECO:0000259" key="9">
    <source>
        <dbReference type="Pfam" id="PF25037"/>
    </source>
</evidence>
<dbReference type="Pfam" id="PF12624">
    <property type="entry name" value="VPS13_N"/>
    <property type="match status" value="1"/>
</dbReference>
<feature type="region of interest" description="Disordered" evidence="5">
    <location>
        <begin position="1701"/>
        <end position="1751"/>
    </location>
</feature>
<dbReference type="Pfam" id="PF25033">
    <property type="entry name" value="VPS13_M"/>
    <property type="match status" value="1"/>
</dbReference>
<dbReference type="Proteomes" id="UP001219355">
    <property type="component" value="Chromosome 4"/>
</dbReference>
<feature type="region of interest" description="Disordered" evidence="5">
    <location>
        <begin position="1539"/>
        <end position="1569"/>
    </location>
</feature>
<comment type="function">
    <text evidence="4">Mediates the transfer of lipids between membranes at organelle contact sites. May play a role in mitochondrial lipid homeostasis.</text>
</comment>
<feature type="compositionally biased region" description="Polar residues" evidence="5">
    <location>
        <begin position="844"/>
        <end position="861"/>
    </location>
</feature>
<dbReference type="PIRSF" id="PIRSF037235">
    <property type="entry name" value="VPS13_fungi"/>
    <property type="match status" value="1"/>
</dbReference>
<gene>
    <name evidence="10" type="primary">VPS13</name>
    <name evidence="10" type="ORF">PRK78_006228</name>
</gene>
<dbReference type="GO" id="GO:0045324">
    <property type="term" value="P:late endosome to vacuole transport"/>
    <property type="evidence" value="ECO:0007669"/>
    <property type="project" value="UniProtKB-UniRule"/>
</dbReference>
<evidence type="ECO:0000256" key="5">
    <source>
        <dbReference type="SAM" id="MobiDB-lite"/>
    </source>
</evidence>
<dbReference type="InterPro" id="IPR026854">
    <property type="entry name" value="VPS13_N"/>
</dbReference>
<sequence length="3159" mass="356720">MLEGLVANLLNRFLGMYVKNFDARQLNVGIWSGDVKLRNLELQREALDQLHLPLNVVEGHLGQLTLSIPWSNLRGKPVKIEIEDVFLLAAPKEDSSYDPEEEKRREQKIKMEKLERAELLKERHTDGMSKEEQMKNQSFMQSLVTAIIDNIQVVIRNVHFRYEDSIAVPGHPFAVGITLKELSAVSTDSQWRPTFIQSTSEKSHKLAVLGALAIYWNTDAELFSPGSSGTRNDEVEVVSHEEMVDKFRKAIGSSDGGQYILKPVSGKAGLEMDKTLNTERPRAKARLIFNELGFILDDNQYRDALMLVDLFHYFIRHREYKRLQPKCRPKEDPRAWFQFAGNAILSKIHERNRRWTWEYIRERRDDRIRYIELFKKQKRNIALSAEEAADLKQVEEKSSYEDLRFWRSLGRHQLKKERVVAPTNPKPQTWTEWIWGSKKEETGDETTMTEEQRKELYDAIDWDEKKAITQSIDVPRESVKLLVESSLRAGSFTLNRNRNGKAEEVLKVVFDNFRAKALQRPDSFLAQINLGGLRLFDSTTDGTLFPQIIRVKDAIGQNDSEASELESLQFEMEEEDADTEGSLFHLQFEKNPLDGSADSSLIMKLKSIEIIYNPLVLVEIVNFFQPPERHMESIGALLESAGATVEEIRQQTRAGLEFALEEHKTINAQLDIQAPVIIIPESITSESSICLVLDAGNVRVRSELVDKETIKMIQGKQGTEYSDKDYEQLQNLMYDRFLLKLHSTQVLIGPGIEATKAQLVPGAESKNLHIVDRINIDFVLELCIVPKSTDLTRTRLSGRLPELHASMSDAKYKKMMKLIDIIIPKFDNGSQKPSSDEELAQKVSAQVSETRSRSSSLQLKNQELPIVEQDSESDAEDTGKQASQKSTKRPINLRQRMFEFKFTVDKLRGSLYRSDLKDEGKDKLLVELVAEHFQLDYYLRAYDMVAEVVLKSLFVDDHIEQDAPPDFKRIISSKGFNATEGEDLFQLKFIRVNPESPEFLKIYEGTEMNLDLSVSTINLIVTRRTLLTLLDFILITFTNPEKQNQTQVPGKKQIESSHEEAVQAKSELGKVRIQSRLESIALIFNDDGIRLATLSLNTADVGVFVAGDALTVTARIDSLTMFDDMGEGATRLLSIEGDDFADFRYQTFDHKAIDYPGYNSEVMLKSGSIKINFIEEPYRRIINFLVKFGKMQAIFNAARQAAANQASQIQETASLMRFDIIVKTPILVFPRVTEHGQPRDLITAHLGEIYASNKFERFTEGDASANMNCISTGIRHIRLTSNFYYPQEQCEELEMIEKVDLDFNIQYLAHQTNLSRPDIKIDGLLSPINLRISQMQLKFLMELSQTIPTAFTPDQDQQEQEAIEALPGLTGGEEAPAGKQNIPEEAQNVSSLAPEIERQAETWVQLDLAFKIDTVGLELILAKEGEPVGSLDDSSLSKFFLSNTNVKLQMLNDGSLEAELLIHSFNVRDSRKNQANKYRKIMSLINTDVQQQFMASLSMSGGVARAMTIMLTIDSPRVIFALDYLFSLQSFVSAAFPPEPEPASELSEVSDEEVPDSPDANEVAASPGEVMTNATASKEEDSSIPISFRVNIVDAQAILVANPMISNSEAIVLGTKQMLFSQQNASTLQISKVGMFLCRMDKFETSRLRILDDFTLELSMDSKSKGRGCTMTRIDVHVDPLILRLSPRDIVLALQIMNKASEMTTPTPPTNNKEKETATKDSTSLSTRRRSRGQSISAGTVVRPPSTTPRSMVQQSAIMRKEEMSVHIDGIRVILIGDLHMLPLVDWRVKKFNVDVRDWSANMSIDTTLDTLMNVYNFSKSGWEPLIEPWQLGFHLSKEMAPDVLSVEVYSHKSMELTVTSATIALANNTLQSLSTTEDVLSKPRGIDAPYRMRNHTGFDLRVWASFHNGEEGPAALLADGEELPWRFEDATTMRESLALEGSVGLVGIKLEESGFDSINRIPLIREGETLYNLKPRQDKIMHRLLVEIRLGSDYIKYITFRSPLLVENNTQIPLEIGVFSPEEGHLLKIEKVPPGDCRPAPVGSDAYVRSILVRPDQGFGYDWSTERLFWRDLLKLPTRTLKCNSESGQQSPPFYFRVHATFDKNDPIHSVYPYMRVRLTAPLEIQNLLPYDFKYRIYDRNTRKDWTNFLRKGGTSPVHVVELSHLLLLSIDMEDTEFRHCEFAIINGTPQDDFRKEHMLSIKDEKGAELKLKLHYFAIPESGGSFKVSVYSPYLILNRTGLDINLQSKTMFQSTRSATGRSIKSDGSSGVRKAVPYMYSYPTNDRKNRSIIKVEGSSWSKPQSFEAIGSTFEVVLPAMNGKTEYHAGISVEEGTGKYKITKVVTIAPRFILNNKLGEDLIAREPGCSNVLSLKSGDLVPLHFLRQNADKQLCLCFPGVNNQWASPFNISDIGTIYVKLAKANQRQKLLRIEILMEAATIFLHISMEIKHWPFSVRNESDCEFLFYQANPNVAEDEEDRSSGWRPVRYRLPPRSIMPYAWDYPASKHKTLVLVCRGKERYIKLAEIGNLIPMKLPPGQENAESKIIDIRIEAEGPTQILVLSNYRPSKSIYRQQKPTVSQGSVSTGFEVKQVNTDINFKAQLRLSGIGVSLINKNLKELVYVTFRDIEVNYSESKLYQTIGTTIKWIQIDNQLYGGIFPILLYPSVVPKTGREMEAHPILNASITRVKDDSYGVLYIKYASILLQQMTLELDEDFIFAVLDFVKVQDLTWSDEQESHFDEELGIPEPKDEDQGTGVYFELLHIQPMQLDLSFVRTERVNVEDTMESSNPLMFVVNVMTMSMGNVNDAPVRLNALILENARISLPVLLTNMTNHYTQDFLRQLHVVLGSADFLGNPVGLFNTVSSGVADIFYEPYQGLVADRPNELGLGIAKGATSFVKKSVFGFSDSLTKFTGSVSKGLAAATLDKEFQDQRRMSKARNRPKHALYGITAGGSAFASSMASGIGGLARHPLEGAEKEGFPGFMKGVAKGVLGLATKPAIGAFDLASNLAEGVRNTTTVFDPEGLDRVRLTRFIPMDGIVRPYSQREALGQFWLKTTDDGKYFNEDYIAHLEFPGKDMLVLLTYNHIMLVRSKKLATEWDIRLTDIQKISKERTGMSITLKGGANGPFIPVQEESSRNWLYKQIAIAVNAFNEKYSAKG</sequence>
<evidence type="ECO:0000259" key="7">
    <source>
        <dbReference type="Pfam" id="PF25033"/>
    </source>
</evidence>
<dbReference type="EMBL" id="CP120630">
    <property type="protein sequence ID" value="WEW60741.1"/>
    <property type="molecule type" value="Genomic_DNA"/>
</dbReference>
<feature type="domain" description="VPS13-like middle region" evidence="7">
    <location>
        <begin position="1089"/>
        <end position="1863"/>
    </location>
</feature>
<dbReference type="InterPro" id="IPR026847">
    <property type="entry name" value="VPS13"/>
</dbReference>
<dbReference type="GO" id="GO:0006869">
    <property type="term" value="P:lipid transport"/>
    <property type="evidence" value="ECO:0007669"/>
    <property type="project" value="UniProtKB-KW"/>
</dbReference>
<evidence type="ECO:0000256" key="3">
    <source>
        <dbReference type="ARBA" id="ARBA00023055"/>
    </source>
</evidence>
<reference evidence="10" key="1">
    <citation type="submission" date="2023-03" db="EMBL/GenBank/DDBJ databases">
        <title>Emydomyces testavorans Genome Sequence.</title>
        <authorList>
            <person name="Hoyer L."/>
        </authorList>
    </citation>
    <scope>NUCLEOTIDE SEQUENCE</scope>
    <source>
        <strain evidence="10">16-2883</strain>
    </source>
</reference>
<keyword evidence="3 4" id="KW-0445">Lipid transport</keyword>
<evidence type="ECO:0000256" key="2">
    <source>
        <dbReference type="ARBA" id="ARBA00022448"/>
    </source>
</evidence>
<keyword evidence="4" id="KW-0333">Golgi apparatus</keyword>
<keyword evidence="11" id="KW-1185">Reference proteome</keyword>
<name>A0AAF0DNT7_9EURO</name>